<keyword evidence="7 9" id="KW-0472">Membrane</keyword>
<dbReference type="STRING" id="1462526.BN990_02816"/>
<evidence type="ECO:0000256" key="3">
    <source>
        <dbReference type="ARBA" id="ARBA00022475"/>
    </source>
</evidence>
<keyword evidence="6 9" id="KW-1133">Transmembrane helix</keyword>
<accession>A0A024QEY3</accession>
<dbReference type="Pfam" id="PF04290">
    <property type="entry name" value="DctQ"/>
    <property type="match status" value="1"/>
</dbReference>
<evidence type="ECO:0000256" key="9">
    <source>
        <dbReference type="SAM" id="Phobius"/>
    </source>
</evidence>
<evidence type="ECO:0000259" key="10">
    <source>
        <dbReference type="Pfam" id="PF04290"/>
    </source>
</evidence>
<feature type="transmembrane region" description="Helical" evidence="9">
    <location>
        <begin position="85"/>
        <end position="105"/>
    </location>
</feature>
<feature type="transmembrane region" description="Helical" evidence="9">
    <location>
        <begin position="47"/>
        <end position="65"/>
    </location>
</feature>
<evidence type="ECO:0000256" key="2">
    <source>
        <dbReference type="ARBA" id="ARBA00022448"/>
    </source>
</evidence>
<keyword evidence="12" id="KW-1185">Reference proteome</keyword>
<evidence type="ECO:0000313" key="11">
    <source>
        <dbReference type="EMBL" id="CDQ40491.1"/>
    </source>
</evidence>
<evidence type="ECO:0000256" key="7">
    <source>
        <dbReference type="ARBA" id="ARBA00023136"/>
    </source>
</evidence>
<keyword evidence="3" id="KW-1003">Cell membrane</keyword>
<proteinExistence type="inferred from homology"/>
<sequence>MERIIQRLSKMLHVFAQIILLFMAVMITLDVLGRWLFKTPVTGTVDFTELGLSVVIFLSLAYTHVKEEHITIDFVVERFSQRIQWIVESIIHLLIAVLMVLVSWSTCHYAIRLFHANTVTGDLSIPLYPIAILAVIGSILFAFIAILHSIYYLQKVVHQNES</sequence>
<dbReference type="RefSeq" id="WP_021291948.1">
    <property type="nucleotide sequence ID" value="NZ_BNER01000004.1"/>
</dbReference>
<dbReference type="InterPro" id="IPR055348">
    <property type="entry name" value="DctQ"/>
</dbReference>
<evidence type="ECO:0000313" key="12">
    <source>
        <dbReference type="Proteomes" id="UP000028875"/>
    </source>
</evidence>
<dbReference type="GO" id="GO:0005886">
    <property type="term" value="C:plasma membrane"/>
    <property type="evidence" value="ECO:0007669"/>
    <property type="project" value="UniProtKB-SubCell"/>
</dbReference>
<comment type="caution">
    <text evidence="11">The sequence shown here is derived from an EMBL/GenBank/DDBJ whole genome shotgun (WGS) entry which is preliminary data.</text>
</comment>
<keyword evidence="5 9" id="KW-0812">Transmembrane</keyword>
<dbReference type="OrthoDB" id="1807003at2"/>
<dbReference type="Proteomes" id="UP000028875">
    <property type="component" value="Unassembled WGS sequence"/>
</dbReference>
<evidence type="ECO:0000256" key="5">
    <source>
        <dbReference type="ARBA" id="ARBA00022692"/>
    </source>
</evidence>
<evidence type="ECO:0000256" key="1">
    <source>
        <dbReference type="ARBA" id="ARBA00004429"/>
    </source>
</evidence>
<reference evidence="12" key="2">
    <citation type="submission" date="2014-05" db="EMBL/GenBank/DDBJ databases">
        <title>Draft genome sequence of Virgibacillus massiliensis Vm-5.</title>
        <authorList>
            <person name="Khelaifia S."/>
            <person name="Croce O."/>
            <person name="Lagier J.C."/>
            <person name="Raoult D."/>
        </authorList>
    </citation>
    <scope>NUCLEOTIDE SEQUENCE [LARGE SCALE GENOMIC DNA]</scope>
    <source>
        <strain evidence="12">Vm-5</strain>
    </source>
</reference>
<comment type="similarity">
    <text evidence="8">Belongs to the TRAP transporter small permease family.</text>
</comment>
<name>A0A024QEY3_9BACI</name>
<evidence type="ECO:0000256" key="6">
    <source>
        <dbReference type="ARBA" id="ARBA00022989"/>
    </source>
</evidence>
<comment type="subcellular location">
    <subcellularLocation>
        <location evidence="1">Cell inner membrane</location>
        <topology evidence="1">Multi-pass membrane protein</topology>
    </subcellularLocation>
</comment>
<feature type="domain" description="Tripartite ATP-independent periplasmic transporters DctQ component" evidence="10">
    <location>
        <begin position="23"/>
        <end position="150"/>
    </location>
</feature>
<dbReference type="PANTHER" id="PTHR35011">
    <property type="entry name" value="2,3-DIKETO-L-GULONATE TRAP TRANSPORTER SMALL PERMEASE PROTEIN YIAM"/>
    <property type="match status" value="1"/>
</dbReference>
<dbReference type="AlphaFoldDB" id="A0A024QEY3"/>
<feature type="transmembrane region" description="Helical" evidence="9">
    <location>
        <begin position="12"/>
        <end position="35"/>
    </location>
</feature>
<evidence type="ECO:0000256" key="4">
    <source>
        <dbReference type="ARBA" id="ARBA00022519"/>
    </source>
</evidence>
<dbReference type="EMBL" id="CCDP010000002">
    <property type="protein sequence ID" value="CDQ40491.1"/>
    <property type="molecule type" value="Genomic_DNA"/>
</dbReference>
<evidence type="ECO:0000256" key="8">
    <source>
        <dbReference type="ARBA" id="ARBA00038436"/>
    </source>
</evidence>
<dbReference type="InterPro" id="IPR007387">
    <property type="entry name" value="TRAP_DctQ"/>
</dbReference>
<keyword evidence="4" id="KW-0997">Cell inner membrane</keyword>
<keyword evidence="2" id="KW-0813">Transport</keyword>
<feature type="transmembrane region" description="Helical" evidence="9">
    <location>
        <begin position="125"/>
        <end position="153"/>
    </location>
</feature>
<protein>
    <submittedName>
        <fullName evidence="11">TRAP-type C4-dicarboxylate transport system, small permease component</fullName>
    </submittedName>
</protein>
<dbReference type="eggNOG" id="COG4665">
    <property type="taxonomic scope" value="Bacteria"/>
</dbReference>
<gene>
    <name evidence="11" type="ORF">BN990_02816</name>
</gene>
<organism evidence="11 12">
    <name type="scientific">Virgibacillus massiliensis</name>
    <dbReference type="NCBI Taxonomy" id="1462526"/>
    <lineage>
        <taxon>Bacteria</taxon>
        <taxon>Bacillati</taxon>
        <taxon>Bacillota</taxon>
        <taxon>Bacilli</taxon>
        <taxon>Bacillales</taxon>
        <taxon>Bacillaceae</taxon>
        <taxon>Virgibacillus</taxon>
    </lineage>
</organism>
<reference evidence="11 12" key="1">
    <citation type="submission" date="2014-03" db="EMBL/GenBank/DDBJ databases">
        <authorList>
            <person name="Urmite Genomes U."/>
        </authorList>
    </citation>
    <scope>NUCLEOTIDE SEQUENCE [LARGE SCALE GENOMIC DNA]</scope>
    <source>
        <strain evidence="11 12">Vm-5</strain>
    </source>
</reference>